<dbReference type="SUPFAM" id="SSF81321">
    <property type="entry name" value="Family A G protein-coupled receptor-like"/>
    <property type="match status" value="1"/>
</dbReference>
<feature type="transmembrane region" description="Helical" evidence="5">
    <location>
        <begin position="115"/>
        <end position="136"/>
    </location>
</feature>
<keyword evidence="6" id="KW-0732">Signal</keyword>
<comment type="caution">
    <text evidence="8">The sequence shown here is derived from an EMBL/GenBank/DDBJ whole genome shotgun (WGS) entry which is preliminary data.</text>
</comment>
<dbReference type="GO" id="GO:0016020">
    <property type="term" value="C:membrane"/>
    <property type="evidence" value="ECO:0007669"/>
    <property type="project" value="UniProtKB-SubCell"/>
</dbReference>
<protein>
    <recommendedName>
        <fullName evidence="7">G-protein coupled receptors family 2 profile 2 domain-containing protein</fullName>
    </recommendedName>
</protein>
<proteinExistence type="predicted"/>
<keyword evidence="4 5" id="KW-0472">Membrane</keyword>
<evidence type="ECO:0000256" key="2">
    <source>
        <dbReference type="ARBA" id="ARBA00022692"/>
    </source>
</evidence>
<dbReference type="Proteomes" id="UP001497472">
    <property type="component" value="Unassembled WGS sequence"/>
</dbReference>
<dbReference type="PRINTS" id="PR00249">
    <property type="entry name" value="GPCRSECRETIN"/>
</dbReference>
<evidence type="ECO:0000313" key="9">
    <source>
        <dbReference type="Proteomes" id="UP001497472"/>
    </source>
</evidence>
<feature type="signal peptide" evidence="6">
    <location>
        <begin position="1"/>
        <end position="15"/>
    </location>
</feature>
<feature type="chain" id="PRO_5043965225" description="G-protein coupled receptors family 2 profile 2 domain-containing protein" evidence="6">
    <location>
        <begin position="16"/>
        <end position="404"/>
    </location>
</feature>
<feature type="transmembrane region" description="Helical" evidence="5">
    <location>
        <begin position="303"/>
        <end position="322"/>
    </location>
</feature>
<feature type="transmembrane region" description="Helical" evidence="5">
    <location>
        <begin position="181"/>
        <end position="203"/>
    </location>
</feature>
<feature type="transmembrane region" description="Helical" evidence="5">
    <location>
        <begin position="223"/>
        <end position="241"/>
    </location>
</feature>
<reference evidence="8 9" key="1">
    <citation type="submission" date="2023-11" db="EMBL/GenBank/DDBJ databases">
        <authorList>
            <person name="Okamura Y."/>
        </authorList>
    </citation>
    <scope>NUCLEOTIDE SEQUENCE [LARGE SCALE GENOMIC DNA]</scope>
</reference>
<feature type="domain" description="G-protein coupled receptors family 2 profile 2" evidence="7">
    <location>
        <begin position="112"/>
        <end position="358"/>
    </location>
</feature>
<gene>
    <name evidence="8" type="ORF">LNINA_LOCUS12867</name>
</gene>
<dbReference type="GO" id="GO:0004930">
    <property type="term" value="F:G protein-coupled receptor activity"/>
    <property type="evidence" value="ECO:0007669"/>
    <property type="project" value="InterPro"/>
</dbReference>
<feature type="transmembrane region" description="Helical" evidence="5">
    <location>
        <begin position="334"/>
        <end position="357"/>
    </location>
</feature>
<evidence type="ECO:0000313" key="8">
    <source>
        <dbReference type="EMBL" id="CAK1553906.1"/>
    </source>
</evidence>
<dbReference type="InterPro" id="IPR017981">
    <property type="entry name" value="GPCR_2-like_7TM"/>
</dbReference>
<accession>A0AAV1JYK7</accession>
<sequence length="404" mass="46207">MFLLILTCLVGAVVSDPSKTQCCSQNTVLADGEAFCVDKNGDKTPVNINNCNSVVQLTDYNFTVNDDDTAYITLNDENYLQEVDTFCVANKTTNYSGPVFVLCAFEEEVIISEDILGYCMIVSAVFLALTAVVYIILPSIRDLQGKSIISFCISLTIGLMILGIMKLTSYSDMNLCAVRGFLVYFFVTASFFWMNAISIQILFRIKRPNVPDYSWRTFKWYAIYAWGTPALITIAMVIVNYHPGKHQKPGIGLNTCWFYNNRQQWYYMYSVMTVLIAVNICIFVYLSVILWRHTFLSTHVKELRYKFTMTLRLFIIMGLPWIFEMISTFFEKHIVWAILDLFNLLQGLLVFIVLVALRKRVIKALYKQGLLDCVSGPVEKFLAVGEDDEDVIQHTIDVPLEDHR</sequence>
<feature type="transmembrane region" description="Helical" evidence="5">
    <location>
        <begin position="148"/>
        <end position="169"/>
    </location>
</feature>
<dbReference type="GO" id="GO:0007166">
    <property type="term" value="P:cell surface receptor signaling pathway"/>
    <property type="evidence" value="ECO:0007669"/>
    <property type="project" value="InterPro"/>
</dbReference>
<evidence type="ECO:0000256" key="6">
    <source>
        <dbReference type="SAM" id="SignalP"/>
    </source>
</evidence>
<feature type="transmembrane region" description="Helical" evidence="5">
    <location>
        <begin position="267"/>
        <end position="291"/>
    </location>
</feature>
<name>A0AAV1JYK7_9NEOP</name>
<organism evidence="8 9">
    <name type="scientific">Leptosia nina</name>
    <dbReference type="NCBI Taxonomy" id="320188"/>
    <lineage>
        <taxon>Eukaryota</taxon>
        <taxon>Metazoa</taxon>
        <taxon>Ecdysozoa</taxon>
        <taxon>Arthropoda</taxon>
        <taxon>Hexapoda</taxon>
        <taxon>Insecta</taxon>
        <taxon>Pterygota</taxon>
        <taxon>Neoptera</taxon>
        <taxon>Endopterygota</taxon>
        <taxon>Lepidoptera</taxon>
        <taxon>Glossata</taxon>
        <taxon>Ditrysia</taxon>
        <taxon>Papilionoidea</taxon>
        <taxon>Pieridae</taxon>
        <taxon>Pierinae</taxon>
        <taxon>Leptosia</taxon>
    </lineage>
</organism>
<comment type="subcellular location">
    <subcellularLocation>
        <location evidence="1">Membrane</location>
        <topology evidence="1">Multi-pass membrane protein</topology>
    </subcellularLocation>
</comment>
<evidence type="ECO:0000256" key="3">
    <source>
        <dbReference type="ARBA" id="ARBA00022989"/>
    </source>
</evidence>
<dbReference type="Pfam" id="PF00002">
    <property type="entry name" value="7tm_2"/>
    <property type="match status" value="1"/>
</dbReference>
<dbReference type="PANTHER" id="PTHR46953:SF1">
    <property type="entry name" value="G-PROTEIN COUPLED RECEPTOR MTH-LIKE 1-RELATED"/>
    <property type="match status" value="1"/>
</dbReference>
<evidence type="ECO:0000256" key="5">
    <source>
        <dbReference type="SAM" id="Phobius"/>
    </source>
</evidence>
<dbReference type="CDD" id="cd15039">
    <property type="entry name" value="7tmB3_Methuselah-like"/>
    <property type="match status" value="1"/>
</dbReference>
<dbReference type="InterPro" id="IPR052808">
    <property type="entry name" value="GPCR_Mth-like"/>
</dbReference>
<evidence type="ECO:0000259" key="7">
    <source>
        <dbReference type="PROSITE" id="PS50261"/>
    </source>
</evidence>
<keyword evidence="2 5" id="KW-0812">Transmembrane</keyword>
<evidence type="ECO:0000256" key="1">
    <source>
        <dbReference type="ARBA" id="ARBA00004141"/>
    </source>
</evidence>
<dbReference type="InterPro" id="IPR000832">
    <property type="entry name" value="GPCR_2_secretin-like"/>
</dbReference>
<dbReference type="Gene3D" id="1.20.1070.10">
    <property type="entry name" value="Rhodopsin 7-helix transmembrane proteins"/>
    <property type="match status" value="1"/>
</dbReference>
<dbReference type="AlphaFoldDB" id="A0AAV1JYK7"/>
<keyword evidence="9" id="KW-1185">Reference proteome</keyword>
<keyword evidence="3 5" id="KW-1133">Transmembrane helix</keyword>
<dbReference type="PANTHER" id="PTHR46953">
    <property type="entry name" value="G-PROTEIN COUPLED RECEPTOR MTH-LIKE 1-RELATED"/>
    <property type="match status" value="1"/>
</dbReference>
<dbReference type="EMBL" id="CAVLEF010000263">
    <property type="protein sequence ID" value="CAK1553906.1"/>
    <property type="molecule type" value="Genomic_DNA"/>
</dbReference>
<dbReference type="PROSITE" id="PS50261">
    <property type="entry name" value="G_PROTEIN_RECEP_F2_4"/>
    <property type="match status" value="1"/>
</dbReference>
<evidence type="ECO:0000256" key="4">
    <source>
        <dbReference type="ARBA" id="ARBA00023136"/>
    </source>
</evidence>